<protein>
    <submittedName>
        <fullName evidence="4">BRK domain-containing protein</fullName>
    </submittedName>
</protein>
<feature type="region of interest" description="Disordered" evidence="1">
    <location>
        <begin position="318"/>
        <end position="412"/>
    </location>
</feature>
<evidence type="ECO:0000313" key="4">
    <source>
        <dbReference type="WBParaSite" id="TCNE_0001871101-mRNA-1"/>
    </source>
</evidence>
<sequence>MEQLSKKDKDKKRTRSGVNRVCTTCQKALLDCISSWRDVLGARSAYCSLECVQKQVDKANEVIADQSARVMLLDRSGTMLNGPSAPKLAELLDFLKQHAEFAPSEQDIKAQKQSASKVDKLLSKENDQRRFQVRRAISEKLIARAKKTPDLAFTSQEIKALSQRIEEELFRQCRQSGFYLRTILGEISVPKLVSLDATELSSAKFASEIEVPKSRKSLPKIPNGKTAGADGGSGGTKAEESKGDTASGRDNETDNTADFDPFPEKATVSKLAKPIKAESEVDKILGMEPVNTTAQHRFHLFDMNCDICTGKKERELMNLQQQKKEQKEKKRSKGAAQDAALQKPREKEERKHLSSSWRSVSRPSSTDADDGMGPDDDFDDAGFPMDDDDERPDWNTSCPSTEYRNEGQPRLGARVSESWRALPEGTNTEDSGSAGGFVGETWRRPIGIEEEMLMYDSWRS</sequence>
<keyword evidence="3" id="KW-1185">Reference proteome</keyword>
<organism evidence="3 4">
    <name type="scientific">Toxocara canis</name>
    <name type="common">Canine roundworm</name>
    <dbReference type="NCBI Taxonomy" id="6265"/>
    <lineage>
        <taxon>Eukaryota</taxon>
        <taxon>Metazoa</taxon>
        <taxon>Ecdysozoa</taxon>
        <taxon>Nematoda</taxon>
        <taxon>Chromadorea</taxon>
        <taxon>Rhabditida</taxon>
        <taxon>Spirurina</taxon>
        <taxon>Ascaridomorpha</taxon>
        <taxon>Ascaridoidea</taxon>
        <taxon>Toxocaridae</taxon>
        <taxon>Toxocara</taxon>
    </lineage>
</organism>
<feature type="compositionally biased region" description="Basic and acidic residues" evidence="1">
    <location>
        <begin position="318"/>
        <end position="328"/>
    </location>
</feature>
<feature type="compositionally biased region" description="Low complexity" evidence="1">
    <location>
        <begin position="354"/>
        <end position="365"/>
    </location>
</feature>
<dbReference type="InterPro" id="IPR037259">
    <property type="entry name" value="BRK_sf"/>
</dbReference>
<dbReference type="WBParaSite" id="TCNE_0001871101-mRNA-1">
    <property type="protein sequence ID" value="TCNE_0001871101-mRNA-1"/>
    <property type="gene ID" value="TCNE_0001871101"/>
</dbReference>
<gene>
    <name evidence="2" type="ORF">TCNE_LOCUS18707</name>
</gene>
<dbReference type="AlphaFoldDB" id="A0A183VD87"/>
<evidence type="ECO:0000313" key="3">
    <source>
        <dbReference type="Proteomes" id="UP000050794"/>
    </source>
</evidence>
<feature type="compositionally biased region" description="Basic and acidic residues" evidence="1">
    <location>
        <begin position="343"/>
        <end position="352"/>
    </location>
</feature>
<name>A0A183VD87_TOXCA</name>
<accession>A0A183VD87</accession>
<feature type="region of interest" description="Disordered" evidence="1">
    <location>
        <begin position="211"/>
        <end position="273"/>
    </location>
</feature>
<evidence type="ECO:0000256" key="1">
    <source>
        <dbReference type="SAM" id="MobiDB-lite"/>
    </source>
</evidence>
<dbReference type="Proteomes" id="UP000050794">
    <property type="component" value="Unassembled WGS sequence"/>
</dbReference>
<feature type="compositionally biased region" description="Acidic residues" evidence="1">
    <location>
        <begin position="367"/>
        <end position="391"/>
    </location>
</feature>
<evidence type="ECO:0000313" key="2">
    <source>
        <dbReference type="EMBL" id="VDM50028.1"/>
    </source>
</evidence>
<reference evidence="4" key="1">
    <citation type="submission" date="2016-06" db="UniProtKB">
        <authorList>
            <consortium name="WormBaseParasite"/>
        </authorList>
    </citation>
    <scope>IDENTIFICATION</scope>
</reference>
<dbReference type="SUPFAM" id="SSF160481">
    <property type="entry name" value="BRK domain-like"/>
    <property type="match status" value="1"/>
</dbReference>
<feature type="compositionally biased region" description="Basic and acidic residues" evidence="1">
    <location>
        <begin position="237"/>
        <end position="252"/>
    </location>
</feature>
<dbReference type="EMBL" id="UYWY01025856">
    <property type="protein sequence ID" value="VDM50028.1"/>
    <property type="molecule type" value="Genomic_DNA"/>
</dbReference>
<reference evidence="2 3" key="2">
    <citation type="submission" date="2018-11" db="EMBL/GenBank/DDBJ databases">
        <authorList>
            <consortium name="Pathogen Informatics"/>
        </authorList>
    </citation>
    <scope>NUCLEOTIDE SEQUENCE [LARGE SCALE GENOMIC DNA]</scope>
</reference>
<proteinExistence type="predicted"/>